<dbReference type="Pfam" id="PF00708">
    <property type="entry name" value="Acylphosphatase"/>
    <property type="match status" value="1"/>
</dbReference>
<dbReference type="OrthoDB" id="7961613at2759"/>
<dbReference type="Proteomes" id="UP000001611">
    <property type="component" value="Chromosome 6"/>
</dbReference>
<protein>
    <recommendedName>
        <fullName evidence="1">acylphosphatase</fullName>
        <ecNumber evidence="1">3.6.1.7</ecNumber>
    </recommendedName>
</protein>
<dbReference type="STRING" id="498257.G2WZ03"/>
<dbReference type="GeneID" id="20704708"/>
<dbReference type="PANTHER" id="PTHR47268:SF4">
    <property type="entry name" value="ACYLPHOSPHATASE"/>
    <property type="match status" value="1"/>
</dbReference>
<dbReference type="AlphaFoldDB" id="G2WZ03"/>
<dbReference type="HOGENOM" id="CLU_141932_4_0_1"/>
<name>G2WZ03_VERDV</name>
<evidence type="ECO:0000256" key="1">
    <source>
        <dbReference type="PROSITE-ProRule" id="PRU00520"/>
    </source>
</evidence>
<evidence type="ECO:0000256" key="2">
    <source>
        <dbReference type="RuleBase" id="RU004168"/>
    </source>
</evidence>
<gene>
    <name evidence="4" type="ORF">VDAG_03245</name>
</gene>
<sequence>MTATKDTSIMIISTLFLNQPCSDDLVIVYFVAHGGRVQGVGFRYFTQKRGTEYGLTGWCRNTDDNKVEGEAQGPEDVLKKFFQDVDQGPRSAKVVKLDQTERDIVDGEKDFQVR</sequence>
<keyword evidence="1" id="KW-0378">Hydrolase</keyword>
<dbReference type="GO" id="GO:0003998">
    <property type="term" value="F:acylphosphatase activity"/>
    <property type="evidence" value="ECO:0007669"/>
    <property type="project" value="UniProtKB-EC"/>
</dbReference>
<organism evidence="4 5">
    <name type="scientific">Verticillium dahliae (strain VdLs.17 / ATCC MYA-4575 / FGSC 10137)</name>
    <name type="common">Verticillium wilt</name>
    <dbReference type="NCBI Taxonomy" id="498257"/>
    <lineage>
        <taxon>Eukaryota</taxon>
        <taxon>Fungi</taxon>
        <taxon>Dikarya</taxon>
        <taxon>Ascomycota</taxon>
        <taxon>Pezizomycotina</taxon>
        <taxon>Sordariomycetes</taxon>
        <taxon>Hypocreomycetidae</taxon>
        <taxon>Glomerellales</taxon>
        <taxon>Plectosphaerellaceae</taxon>
        <taxon>Verticillium</taxon>
    </lineage>
</organism>
<dbReference type="InterPro" id="IPR020456">
    <property type="entry name" value="Acylphosphatase"/>
</dbReference>
<comment type="similarity">
    <text evidence="2">Belongs to the acylphosphatase family.</text>
</comment>
<reference evidence="4 5" key="1">
    <citation type="submission" date="2008-03" db="EMBL/GenBank/DDBJ databases">
        <title>The Genome Sequence of Verticillium dahliae VdLs.17.</title>
        <authorList>
            <consortium name="The Broad Institute Genome Sequencing Platform"/>
            <person name="Ma L.-J.J."/>
            <person name="Klosterman S.J."/>
            <person name="Subbarao K."/>
            <person name="Dobinson K."/>
            <person name="Veronese P."/>
            <person name="Kang S."/>
            <person name="Gold S.E."/>
            <person name="Young S."/>
            <person name="Jaffe D."/>
            <person name="Gnerre S."/>
            <person name="Berlin A."/>
            <person name="Heiman D."/>
            <person name="Hepburn T."/>
            <person name="Sykes S."/>
            <person name="Alvarado L."/>
            <person name="Kodira C.D."/>
            <person name="Lander E."/>
            <person name="Galagan J."/>
            <person name="Nusbaum C."/>
            <person name="Birren B."/>
        </authorList>
    </citation>
    <scope>NUCLEOTIDE SEQUENCE [LARGE SCALE GENOMIC DNA]</scope>
    <source>
        <strain evidence="5">VdLs.17 / ATCC MYA-4575 / FGSC 10137</strain>
    </source>
</reference>
<evidence type="ECO:0000313" key="4">
    <source>
        <dbReference type="EMBL" id="EGY21805.1"/>
    </source>
</evidence>
<feature type="active site" evidence="1">
    <location>
        <position position="43"/>
    </location>
</feature>
<dbReference type="PRINTS" id="PR00112">
    <property type="entry name" value="ACYLPHPHTASE"/>
</dbReference>
<dbReference type="InterPro" id="IPR001792">
    <property type="entry name" value="Acylphosphatase-like_dom"/>
</dbReference>
<dbReference type="InterPro" id="IPR036046">
    <property type="entry name" value="Acylphosphatase-like_dom_sf"/>
</dbReference>
<dbReference type="OMA" id="VGFRWSM"/>
<dbReference type="eggNOG" id="ENOG502S7SZ">
    <property type="taxonomic scope" value="Eukaryota"/>
</dbReference>
<evidence type="ECO:0000259" key="3">
    <source>
        <dbReference type="PROSITE" id="PS51160"/>
    </source>
</evidence>
<feature type="domain" description="Acylphosphatase-like" evidence="3">
    <location>
        <begin position="27"/>
        <end position="114"/>
    </location>
</feature>
<dbReference type="EMBL" id="DS572699">
    <property type="protein sequence ID" value="EGY21805.1"/>
    <property type="molecule type" value="Genomic_DNA"/>
</dbReference>
<comment type="catalytic activity">
    <reaction evidence="1">
        <text>an acyl phosphate + H2O = a carboxylate + phosphate + H(+)</text>
        <dbReference type="Rhea" id="RHEA:14965"/>
        <dbReference type="ChEBI" id="CHEBI:15377"/>
        <dbReference type="ChEBI" id="CHEBI:15378"/>
        <dbReference type="ChEBI" id="CHEBI:29067"/>
        <dbReference type="ChEBI" id="CHEBI:43474"/>
        <dbReference type="ChEBI" id="CHEBI:59918"/>
        <dbReference type="EC" id="3.6.1.7"/>
    </reaction>
</comment>
<dbReference type="PROSITE" id="PS51160">
    <property type="entry name" value="ACYLPHOSPHATASE_3"/>
    <property type="match status" value="1"/>
</dbReference>
<feature type="active site" evidence="1">
    <location>
        <position position="61"/>
    </location>
</feature>
<dbReference type="Gene3D" id="3.30.70.100">
    <property type="match status" value="1"/>
</dbReference>
<dbReference type="InParanoid" id="G2WZ03"/>
<dbReference type="EC" id="3.6.1.7" evidence="1"/>
<dbReference type="RefSeq" id="XP_009655405.1">
    <property type="nucleotide sequence ID" value="XM_009657110.1"/>
</dbReference>
<evidence type="ECO:0000313" key="5">
    <source>
        <dbReference type="Proteomes" id="UP000001611"/>
    </source>
</evidence>
<accession>G2WZ03</accession>
<keyword evidence="5" id="KW-1185">Reference proteome</keyword>
<dbReference type="SUPFAM" id="SSF54975">
    <property type="entry name" value="Acylphosphatase/BLUF domain-like"/>
    <property type="match status" value="1"/>
</dbReference>
<dbReference type="KEGG" id="vda:VDAG_03245"/>
<proteinExistence type="inferred from homology"/>
<dbReference type="PANTHER" id="PTHR47268">
    <property type="entry name" value="ACYLPHOSPHATASE"/>
    <property type="match status" value="1"/>
</dbReference>